<feature type="compositionally biased region" description="Basic and acidic residues" evidence="1">
    <location>
        <begin position="1"/>
        <end position="14"/>
    </location>
</feature>
<gene>
    <name evidence="2" type="ORF">AVDCRST_MAG54-2915</name>
</gene>
<reference evidence="2" key="1">
    <citation type="submission" date="2020-02" db="EMBL/GenBank/DDBJ databases">
        <authorList>
            <person name="Meier V. D."/>
        </authorList>
    </citation>
    <scope>NUCLEOTIDE SEQUENCE</scope>
    <source>
        <strain evidence="2">AVDCRST_MAG54</strain>
    </source>
</reference>
<sequence length="354" mass="38871">VRRRSGAELDHRLSDGAAVRGDPRRTGGGGAARTRARRRRPHGADLPAPRRRPDPQPAVVLPHVRGPPHVADHRAARVGRRRRERRRDQVGLELPGERGGGGAPRVGRADPQRPRHGLPLRLPRGVDHQRQPHLGVGGAGRGHAHARPGAAPSRRLLRGGAHRPLPAQVPGGDRVDVRRDRRVRPEDRERRGLPRLPRDAGGHGDDHRPRRRRVTDPGQRPGRLRHGRGDAARARPGLVRPPPAGAARVAARPVARGGAGVDQHRRRRRPLPARQHLGAPGGAGDRQPRPRRRDVGRRPGGADHAADRPDRGVLALRSRDPRPRAGQGRLRPRHEDRGPARGRRLLPRAEAVRL</sequence>
<evidence type="ECO:0000313" key="2">
    <source>
        <dbReference type="EMBL" id="CAA9269567.1"/>
    </source>
</evidence>
<feature type="compositionally biased region" description="Basic and acidic residues" evidence="1">
    <location>
        <begin position="173"/>
        <end position="208"/>
    </location>
</feature>
<feature type="non-terminal residue" evidence="2">
    <location>
        <position position="1"/>
    </location>
</feature>
<proteinExistence type="predicted"/>
<feature type="non-terminal residue" evidence="2">
    <location>
        <position position="354"/>
    </location>
</feature>
<name>A0A6J4J3G4_9PSEU</name>
<organism evidence="2">
    <name type="scientific">uncultured Actinomycetospora sp</name>
    <dbReference type="NCBI Taxonomy" id="1135996"/>
    <lineage>
        <taxon>Bacteria</taxon>
        <taxon>Bacillati</taxon>
        <taxon>Actinomycetota</taxon>
        <taxon>Actinomycetes</taxon>
        <taxon>Pseudonocardiales</taxon>
        <taxon>Pseudonocardiaceae</taxon>
        <taxon>Actinomycetospora</taxon>
        <taxon>environmental samples</taxon>
    </lineage>
</organism>
<feature type="compositionally biased region" description="Basic and acidic residues" evidence="1">
    <location>
        <begin position="296"/>
        <end position="323"/>
    </location>
</feature>
<feature type="region of interest" description="Disordered" evidence="1">
    <location>
        <begin position="1"/>
        <end position="354"/>
    </location>
</feature>
<accession>A0A6J4J3G4</accession>
<dbReference type="AlphaFoldDB" id="A0A6J4J3G4"/>
<protein>
    <submittedName>
        <fullName evidence="2">2,3-diaminopropionate for siderophore biosynthesis protein SbnB</fullName>
    </submittedName>
</protein>
<feature type="compositionally biased region" description="Low complexity" evidence="1">
    <location>
        <begin position="245"/>
        <end position="256"/>
    </location>
</feature>
<feature type="compositionally biased region" description="Basic residues" evidence="1">
    <location>
        <begin position="76"/>
        <end position="85"/>
    </location>
</feature>
<dbReference type="EMBL" id="CADCTH010000370">
    <property type="protein sequence ID" value="CAA9269567.1"/>
    <property type="molecule type" value="Genomic_DNA"/>
</dbReference>
<evidence type="ECO:0000256" key="1">
    <source>
        <dbReference type="SAM" id="MobiDB-lite"/>
    </source>
</evidence>